<accession>A0A955L590</accession>
<evidence type="ECO:0000313" key="2">
    <source>
        <dbReference type="Proteomes" id="UP000783287"/>
    </source>
</evidence>
<feature type="non-terminal residue" evidence="1">
    <location>
        <position position="1"/>
    </location>
</feature>
<gene>
    <name evidence="1" type="ORF">KC909_01010</name>
</gene>
<evidence type="ECO:0000313" key="1">
    <source>
        <dbReference type="EMBL" id="MCA9382921.1"/>
    </source>
</evidence>
<dbReference type="Proteomes" id="UP000783287">
    <property type="component" value="Unassembled WGS sequence"/>
</dbReference>
<organism evidence="1 2">
    <name type="scientific">Candidatus Dojkabacteria bacterium</name>
    <dbReference type="NCBI Taxonomy" id="2099670"/>
    <lineage>
        <taxon>Bacteria</taxon>
        <taxon>Candidatus Dojkabacteria</taxon>
    </lineage>
</organism>
<sequence length="340" mass="39020">LNSMAVLARVGILNRDLRDGDINAVQLGSSLKTFGRLIAGSRRSEDNLPLILGRHIEATSREIAYIYANEVNELFNWEHVTDDELPEERGVRAAIARALNSTDNGYFQLTHQQLTDHFFGGEHPFEFVEIINQNDGAIEIIIVTEEQRQLRISMDLSSYPGTRRFHLFDEENLDEDAVECVFEMVSESVHNLFDYYHAVRTQRVMPDTQVSPALNMNKRYNQQTFSGEQGEAAHIDEQNDDDGYMVDFDFSNTSWPKLRGRKLKGVKRKVGEVISNLFDVHGSPNYNFERIEGENSGYYRVATGNLRIVMYAVDGGFEVVQIFDNHKEYEKFLAKIKHQK</sequence>
<reference evidence="1" key="1">
    <citation type="submission" date="2020-04" db="EMBL/GenBank/DDBJ databases">
        <authorList>
            <person name="Zhang T."/>
        </authorList>
    </citation>
    <scope>NUCLEOTIDE SEQUENCE</scope>
    <source>
        <strain evidence="1">HKST-UBA14</strain>
    </source>
</reference>
<proteinExistence type="predicted"/>
<reference evidence="1" key="2">
    <citation type="journal article" date="2021" name="Microbiome">
        <title>Successional dynamics and alternative stable states in a saline activated sludge microbial community over 9 years.</title>
        <authorList>
            <person name="Wang Y."/>
            <person name="Ye J."/>
            <person name="Ju F."/>
            <person name="Liu L."/>
            <person name="Boyd J.A."/>
            <person name="Deng Y."/>
            <person name="Parks D.H."/>
            <person name="Jiang X."/>
            <person name="Yin X."/>
            <person name="Woodcroft B.J."/>
            <person name="Tyson G.W."/>
            <person name="Hugenholtz P."/>
            <person name="Polz M.F."/>
            <person name="Zhang T."/>
        </authorList>
    </citation>
    <scope>NUCLEOTIDE SEQUENCE</scope>
    <source>
        <strain evidence="1">HKST-UBA14</strain>
    </source>
</reference>
<dbReference type="EMBL" id="JAGQLK010000012">
    <property type="protein sequence ID" value="MCA9382921.1"/>
    <property type="molecule type" value="Genomic_DNA"/>
</dbReference>
<name>A0A955L590_9BACT</name>
<protein>
    <submittedName>
        <fullName evidence="1">Uncharacterized protein</fullName>
    </submittedName>
</protein>
<comment type="caution">
    <text evidence="1">The sequence shown here is derived from an EMBL/GenBank/DDBJ whole genome shotgun (WGS) entry which is preliminary data.</text>
</comment>
<dbReference type="AlphaFoldDB" id="A0A955L590"/>